<feature type="compositionally biased region" description="Polar residues" evidence="1">
    <location>
        <begin position="86"/>
        <end position="96"/>
    </location>
</feature>
<keyword evidence="3" id="KW-1185">Reference proteome</keyword>
<comment type="caution">
    <text evidence="2">The sequence shown here is derived from an EMBL/GenBank/DDBJ whole genome shotgun (WGS) entry which is preliminary data.</text>
</comment>
<name>A0ABR1G6L1_AURAN</name>
<accession>A0ABR1G6L1</accession>
<gene>
    <name evidence="2" type="ORF">SO694_000402117</name>
</gene>
<evidence type="ECO:0000313" key="2">
    <source>
        <dbReference type="EMBL" id="KAK7248749.1"/>
    </source>
</evidence>
<dbReference type="EMBL" id="JBBJCI010000087">
    <property type="protein sequence ID" value="KAK7248749.1"/>
    <property type="molecule type" value="Genomic_DNA"/>
</dbReference>
<evidence type="ECO:0000256" key="1">
    <source>
        <dbReference type="SAM" id="MobiDB-lite"/>
    </source>
</evidence>
<evidence type="ECO:0000313" key="3">
    <source>
        <dbReference type="Proteomes" id="UP001363151"/>
    </source>
</evidence>
<organism evidence="2 3">
    <name type="scientific">Aureococcus anophagefferens</name>
    <name type="common">Harmful bloom alga</name>
    <dbReference type="NCBI Taxonomy" id="44056"/>
    <lineage>
        <taxon>Eukaryota</taxon>
        <taxon>Sar</taxon>
        <taxon>Stramenopiles</taxon>
        <taxon>Ochrophyta</taxon>
        <taxon>Pelagophyceae</taxon>
        <taxon>Pelagomonadales</taxon>
        <taxon>Pelagomonadaceae</taxon>
        <taxon>Aureococcus</taxon>
    </lineage>
</organism>
<feature type="region of interest" description="Disordered" evidence="1">
    <location>
        <begin position="1"/>
        <end position="135"/>
    </location>
</feature>
<feature type="compositionally biased region" description="Low complexity" evidence="1">
    <location>
        <begin position="104"/>
        <end position="114"/>
    </location>
</feature>
<proteinExistence type="predicted"/>
<protein>
    <submittedName>
        <fullName evidence="2">Uncharacterized protein</fullName>
    </submittedName>
</protein>
<reference evidence="2 3" key="1">
    <citation type="submission" date="2024-03" db="EMBL/GenBank/DDBJ databases">
        <title>Aureococcus anophagefferens CCMP1851 and Kratosvirus quantuckense: Draft genome of a second virus-susceptible host strain in the model system.</title>
        <authorList>
            <person name="Chase E."/>
            <person name="Truchon A.R."/>
            <person name="Schepens W."/>
            <person name="Wilhelm S.W."/>
        </authorList>
    </citation>
    <scope>NUCLEOTIDE SEQUENCE [LARGE SCALE GENOMIC DNA]</scope>
    <source>
        <strain evidence="2 3">CCMP1851</strain>
    </source>
</reference>
<sequence>MGGQLDDAAAAAAASYTPRKPGAPSPARDAPSPVPRTRAPAEPALTLASIPDVRHDVDPHATGLLVRASQPRPPPPDVELRPGSRPLTSGTASSKTSYDKLTRPRPGSRPQSRQDAAPRRPSTSKDSQRPSDAFGWFASGLKRFAGA</sequence>
<dbReference type="Proteomes" id="UP001363151">
    <property type="component" value="Unassembled WGS sequence"/>
</dbReference>